<name>A0A7S4Q7A6_9DINO</name>
<keyword evidence="2" id="KW-1133">Transmembrane helix</keyword>
<reference evidence="3" key="1">
    <citation type="submission" date="2021-01" db="EMBL/GenBank/DDBJ databases">
        <authorList>
            <person name="Corre E."/>
            <person name="Pelletier E."/>
            <person name="Niang G."/>
            <person name="Scheremetjew M."/>
            <person name="Finn R."/>
            <person name="Kale V."/>
            <person name="Holt S."/>
            <person name="Cochrane G."/>
            <person name="Meng A."/>
            <person name="Brown T."/>
            <person name="Cohen L."/>
        </authorList>
    </citation>
    <scope>NUCLEOTIDE SEQUENCE</scope>
    <source>
        <strain evidence="3">CCMP3105</strain>
    </source>
</reference>
<accession>A0A7S4Q7A6</accession>
<feature type="compositionally biased region" description="Basic and acidic residues" evidence="1">
    <location>
        <begin position="254"/>
        <end position="273"/>
    </location>
</feature>
<feature type="region of interest" description="Disordered" evidence="1">
    <location>
        <begin position="253"/>
        <end position="273"/>
    </location>
</feature>
<evidence type="ECO:0000256" key="1">
    <source>
        <dbReference type="SAM" id="MobiDB-lite"/>
    </source>
</evidence>
<feature type="transmembrane region" description="Helical" evidence="2">
    <location>
        <begin position="309"/>
        <end position="332"/>
    </location>
</feature>
<keyword evidence="2" id="KW-0472">Membrane</keyword>
<protein>
    <submittedName>
        <fullName evidence="3">Uncharacterized protein</fullName>
    </submittedName>
</protein>
<dbReference type="EMBL" id="HBNR01020298">
    <property type="protein sequence ID" value="CAE4573860.1"/>
    <property type="molecule type" value="Transcribed_RNA"/>
</dbReference>
<gene>
    <name evidence="3" type="ORF">AMON00008_LOCUS13479</name>
</gene>
<evidence type="ECO:0000313" key="3">
    <source>
        <dbReference type="EMBL" id="CAE4573860.1"/>
    </source>
</evidence>
<organism evidence="3">
    <name type="scientific">Alexandrium monilatum</name>
    <dbReference type="NCBI Taxonomy" id="311494"/>
    <lineage>
        <taxon>Eukaryota</taxon>
        <taxon>Sar</taxon>
        <taxon>Alveolata</taxon>
        <taxon>Dinophyceae</taxon>
        <taxon>Gonyaulacales</taxon>
        <taxon>Pyrocystaceae</taxon>
        <taxon>Alexandrium</taxon>
    </lineage>
</organism>
<evidence type="ECO:0000256" key="2">
    <source>
        <dbReference type="SAM" id="Phobius"/>
    </source>
</evidence>
<sequence>MEATAAEEAPGANAFRKPASFSEDPAFLIGQMKEAMVAAQEGKHEDMVPNKIGCDLICNVLCTFLVVMFICSYCVSVFGSMVTMLLEEESVRTQYEAQHILCPFSCGGKSVNGQQIIAIGWYAWGGGIVSGICVGGFASYGLLFAGFTDFREQLVCYMAAMESGEVTVKGAFYEDVVSAHWGSIELQTAAVLKTRALFEAKIKTSGGSTTKITMKVKFDNAGQLKLGLPYFGCSSDDMKEKFRERLNAKLPKPIADKEEKGEETQPRSKEAELPQRYRSAAAGLAFDLASPQGDRQPLKTVPIPRGIDFWITYLVCLLCSVLAAYVIGRLFALTELVIMQMSGECQEVHAIRNRQCDIAQFFSPVPTKFRKPGDYFGLAWFVLTTLGFIVFWYCAFPTSYDVHKEGIVTRSDQLRCFRMGRKAKVVLFRDAISAAQSKDWTGDSKFTVKAHATYSIRCFEDKAPTIEAVNFHAKEPVTFDVGLKGQPLDEVVALMKPYHPQIFDPPAEPTGGS</sequence>
<feature type="transmembrane region" description="Helical" evidence="2">
    <location>
        <begin position="56"/>
        <end position="78"/>
    </location>
</feature>
<dbReference type="AlphaFoldDB" id="A0A7S4Q7A6"/>
<feature type="transmembrane region" description="Helical" evidence="2">
    <location>
        <begin position="121"/>
        <end position="143"/>
    </location>
</feature>
<keyword evidence="2" id="KW-0812">Transmembrane</keyword>
<proteinExistence type="predicted"/>
<feature type="transmembrane region" description="Helical" evidence="2">
    <location>
        <begin position="375"/>
        <end position="395"/>
    </location>
</feature>